<dbReference type="GO" id="GO:0016020">
    <property type="term" value="C:membrane"/>
    <property type="evidence" value="ECO:0007669"/>
    <property type="project" value="UniProtKB-SubCell"/>
</dbReference>
<reference evidence="11" key="1">
    <citation type="submission" date="2010-12" db="EMBL/GenBank/DDBJ databases">
        <title>The genome sequence of Filifactor alocis strain ATCC 35896.</title>
        <authorList>
            <consortium name="The Broad Institute Genome Sequencing Platform"/>
            <person name="Ward D."/>
            <person name="Earl A."/>
            <person name="Feldgarden M."/>
            <person name="Young S.K."/>
            <person name="Gargeya S."/>
            <person name="Zeng Q."/>
            <person name="Alvarado L."/>
            <person name="Berlin A."/>
            <person name="Bochicchio J."/>
            <person name="Chapman S.B."/>
            <person name="Chen Z."/>
            <person name="Freedman E."/>
            <person name="Gellesch M."/>
            <person name="Goldberg J."/>
            <person name="Griggs A."/>
            <person name="Gujja S."/>
            <person name="Heilman E."/>
            <person name="Heiman D."/>
            <person name="Howarth C."/>
            <person name="Mehta T."/>
            <person name="Neiman D."/>
            <person name="Pearson M."/>
            <person name="Roberts A."/>
            <person name="Saif S."/>
            <person name="Shea T."/>
            <person name="Shenoy N."/>
            <person name="Sisk P."/>
            <person name="Stolte C."/>
            <person name="Sykes S."/>
            <person name="White J."/>
            <person name="Yandava C."/>
            <person name="Izard J."/>
            <person name="Blanton J.M."/>
            <person name="Baranova O.V."/>
            <person name="Tanner A.C."/>
            <person name="Dewhirst F.E."/>
            <person name="Haas B."/>
            <person name="Nusbaum C."/>
            <person name="Birren B."/>
        </authorList>
    </citation>
    <scope>NUCLEOTIDE SEQUENCE [LARGE SCALE GENOMIC DNA]</scope>
    <source>
        <strain evidence="11">ATCC 35896 / D40 B5</strain>
    </source>
</reference>
<name>D6GR46_FILAD</name>
<keyword evidence="8" id="KW-1133">Transmembrane helix</keyword>
<dbReference type="AlphaFoldDB" id="D6GR46"/>
<feature type="region of interest" description="Disordered" evidence="7">
    <location>
        <begin position="1"/>
        <end position="23"/>
    </location>
</feature>
<dbReference type="InterPro" id="IPR041027">
    <property type="entry name" value="FtsK_alpha"/>
</dbReference>
<comment type="similarity">
    <text evidence="1">Belongs to the FtsK/SpoIIIE/SftA family.</text>
</comment>
<dbReference type="Gene3D" id="1.10.10.10">
    <property type="entry name" value="Winged helix-like DNA-binding domain superfamily/Winged helix DNA-binding domain"/>
    <property type="match status" value="1"/>
</dbReference>
<evidence type="ECO:0000313" key="11">
    <source>
        <dbReference type="Proteomes" id="UP000007468"/>
    </source>
</evidence>
<feature type="compositionally biased region" description="Acidic residues" evidence="7">
    <location>
        <begin position="292"/>
        <end position="310"/>
    </location>
</feature>
<feature type="domain" description="FtsK" evidence="9">
    <location>
        <begin position="507"/>
        <end position="699"/>
    </location>
</feature>
<dbReference type="InterPro" id="IPR050206">
    <property type="entry name" value="FtsK/SpoIIIE/SftA"/>
</dbReference>
<dbReference type="eggNOG" id="COG1674">
    <property type="taxonomic scope" value="Bacteria"/>
</dbReference>
<feature type="region of interest" description="Disordered" evidence="7">
    <location>
        <begin position="286"/>
        <end position="324"/>
    </location>
</feature>
<dbReference type="Pfam" id="PF01580">
    <property type="entry name" value="FtsK_SpoIIIE"/>
    <property type="match status" value="1"/>
</dbReference>
<feature type="coiled-coil region" evidence="6">
    <location>
        <begin position="751"/>
        <end position="778"/>
    </location>
</feature>
<dbReference type="Gene3D" id="3.30.980.40">
    <property type="match status" value="1"/>
</dbReference>
<evidence type="ECO:0000256" key="4">
    <source>
        <dbReference type="ARBA" id="ARBA00023125"/>
    </source>
</evidence>
<evidence type="ECO:0000256" key="8">
    <source>
        <dbReference type="SAM" id="Phobius"/>
    </source>
</evidence>
<evidence type="ECO:0000256" key="6">
    <source>
        <dbReference type="SAM" id="Coils"/>
    </source>
</evidence>
<keyword evidence="6" id="KW-0175">Coiled coil</keyword>
<dbReference type="SMART" id="SM00382">
    <property type="entry name" value="AAA"/>
    <property type="match status" value="1"/>
</dbReference>
<dbReference type="InterPro" id="IPR002543">
    <property type="entry name" value="FtsK_dom"/>
</dbReference>
<dbReference type="Proteomes" id="UP000007468">
    <property type="component" value="Chromosome"/>
</dbReference>
<dbReference type="GO" id="GO:0005524">
    <property type="term" value="F:ATP binding"/>
    <property type="evidence" value="ECO:0007669"/>
    <property type="project" value="UniProtKB-UniRule"/>
</dbReference>
<dbReference type="InterPro" id="IPR018541">
    <property type="entry name" value="Ftsk_gamma"/>
</dbReference>
<organism evidence="10 11">
    <name type="scientific">Filifactor alocis (strain ATCC 35896 / CCUG 47790 / D40 B5)</name>
    <name type="common">Fusobacterium alocis</name>
    <dbReference type="NCBI Taxonomy" id="546269"/>
    <lineage>
        <taxon>Bacteria</taxon>
        <taxon>Bacillati</taxon>
        <taxon>Bacillota</taxon>
        <taxon>Clostridia</taxon>
        <taxon>Peptostreptococcales</taxon>
        <taxon>Filifactoraceae</taxon>
        <taxon>Filifactor</taxon>
    </lineage>
</organism>
<dbReference type="InterPro" id="IPR036388">
    <property type="entry name" value="WH-like_DNA-bd_sf"/>
</dbReference>
<dbReference type="PROSITE" id="PS50901">
    <property type="entry name" value="FTSK"/>
    <property type="match status" value="1"/>
</dbReference>
<keyword evidence="4" id="KW-0238">DNA-binding</keyword>
<dbReference type="PANTHER" id="PTHR22683:SF41">
    <property type="entry name" value="DNA TRANSLOCASE FTSK"/>
    <property type="match status" value="1"/>
</dbReference>
<keyword evidence="2 5" id="KW-0547">Nucleotide-binding</keyword>
<dbReference type="SUPFAM" id="SSF52540">
    <property type="entry name" value="P-loop containing nucleoside triphosphate hydrolases"/>
    <property type="match status" value="1"/>
</dbReference>
<evidence type="ECO:0000256" key="1">
    <source>
        <dbReference type="ARBA" id="ARBA00006474"/>
    </source>
</evidence>
<dbReference type="PANTHER" id="PTHR22683">
    <property type="entry name" value="SPORULATION PROTEIN RELATED"/>
    <property type="match status" value="1"/>
</dbReference>
<feature type="transmembrane region" description="Helical" evidence="8">
    <location>
        <begin position="44"/>
        <end position="68"/>
    </location>
</feature>
<evidence type="ECO:0000256" key="7">
    <source>
        <dbReference type="SAM" id="MobiDB-lite"/>
    </source>
</evidence>
<dbReference type="SMART" id="SM00843">
    <property type="entry name" value="Ftsk_gamma"/>
    <property type="match status" value="1"/>
</dbReference>
<gene>
    <name evidence="10" type="ordered locus">HMPREF0389_00050</name>
</gene>
<dbReference type="GO" id="GO:0003677">
    <property type="term" value="F:DNA binding"/>
    <property type="evidence" value="ECO:0007669"/>
    <property type="project" value="UniProtKB-KW"/>
</dbReference>
<keyword evidence="8" id="KW-0472">Membrane</keyword>
<dbReference type="PATRIC" id="fig|546269.5.peg.614"/>
<evidence type="ECO:0000256" key="3">
    <source>
        <dbReference type="ARBA" id="ARBA00022840"/>
    </source>
</evidence>
<dbReference type="EMBL" id="CP002390">
    <property type="protein sequence ID" value="EFE28137.2"/>
    <property type="molecule type" value="Genomic_DNA"/>
</dbReference>
<feature type="compositionally biased region" description="Basic and acidic residues" evidence="7">
    <location>
        <begin position="1"/>
        <end position="12"/>
    </location>
</feature>
<sequence length="856" mass="96579">MAKKRNAAEKKSNMRKKTGKEQQKLSFFSKHKKNTKKQGKNENLLAIIMVFVGIFVSLSLNTASMGIVGKGIRFLLLGIFGKIALLLSIGMIVLGAVKLLYYNRFTFQDIPTGLIPLLFLDVSLFYAKINNFILPKGEYRWSNVSRVFTDSAENLGVGVIPYSFLYLFHRFLGVWGTTIFLLALTLFIVWFYFGFGPLQMIEETGGVVKGFRAFFEMMKEKISNLIFEELPDEGDDEQSAFLEQGNFEKSFDYSQYENYQLKPLTKESYTEQEKRENMFKVFFGRNHQTDSSGEDSFEKEEDSAYQEESDVLDRREVSDDDVPSNFEYNNLEEIVYRKERVRNSSQAQDDSEPMAVKKENSGISIITGEEHEELQKEYILPPYWLLDSHTKLQRKNSDIQHKAKLVEDTLKIFAVEASVVNVSSGPTITRYELQPKPGTKVSKILSLSDDLSLALAAQSIRIEAPIPGKSLIGIEVSNEETEIVGFKSVVTDALFRNESSKVSFVLGKDVAGKTKISNLVKMPHLLVAGSTGSGKSVCINTLICSILYHAKPDEVKFIMIDPKMVELSVYNGIPHLMMPVVTDMKKAPYALSWAVDEMNRRYKTFAENRVKDIDGYNKKMPEEKMPSIVIIVDELADLMLVSPKEVEDSICRLAQMARACGIHLVIATQRPSVDVITGLIKANIPSRIAFAVSSQTDSRTILDIGGAEKLLGKGDMLYYPIGMSKPLRVQGAFISEQEVINIASFIKEQNAQSKEEEQEQKEDVVSQIQEKMQQQLQEEEVDDLYQDIVDFAIENGKVSTSLIQRKFRIGYNRASRIMDYMEEKGIVAASDGVRPRNVLVDGSDTLRGNNNGDELE</sequence>
<dbReference type="RefSeq" id="WP_014262241.1">
    <property type="nucleotide sequence ID" value="NC_016630.1"/>
</dbReference>
<protein>
    <submittedName>
        <fullName evidence="10">FtsK/SpoIIIE family protein</fullName>
    </submittedName>
</protein>
<dbReference type="Gene3D" id="3.40.50.300">
    <property type="entry name" value="P-loop containing nucleotide triphosphate hydrolases"/>
    <property type="match status" value="1"/>
</dbReference>
<dbReference type="KEGG" id="faa:HMPREF0389_00050"/>
<dbReference type="InterPro" id="IPR027417">
    <property type="entry name" value="P-loop_NTPase"/>
</dbReference>
<dbReference type="HOGENOM" id="CLU_001981_9_2_9"/>
<dbReference type="Pfam" id="PF09397">
    <property type="entry name" value="FtsK_gamma"/>
    <property type="match status" value="1"/>
</dbReference>
<dbReference type="InterPro" id="IPR003593">
    <property type="entry name" value="AAA+_ATPase"/>
</dbReference>
<evidence type="ECO:0000313" key="10">
    <source>
        <dbReference type="EMBL" id="EFE28137.2"/>
    </source>
</evidence>
<dbReference type="STRING" id="546269.HMPREF0389_00050"/>
<dbReference type="Pfam" id="PF17854">
    <property type="entry name" value="FtsK_alpha"/>
    <property type="match status" value="1"/>
</dbReference>
<feature type="binding site" evidence="5">
    <location>
        <begin position="529"/>
        <end position="536"/>
    </location>
    <ligand>
        <name>ATP</name>
        <dbReference type="ChEBI" id="CHEBI:30616"/>
    </ligand>
</feature>
<feature type="transmembrane region" description="Helical" evidence="8">
    <location>
        <begin position="74"/>
        <end position="101"/>
    </location>
</feature>
<proteinExistence type="inferred from homology"/>
<feature type="transmembrane region" description="Helical" evidence="8">
    <location>
        <begin position="172"/>
        <end position="193"/>
    </location>
</feature>
<dbReference type="InterPro" id="IPR036390">
    <property type="entry name" value="WH_DNA-bd_sf"/>
</dbReference>
<keyword evidence="11" id="KW-1185">Reference proteome</keyword>
<keyword evidence="8" id="KW-0812">Transmembrane</keyword>
<accession>D6GR46</accession>
<evidence type="ECO:0000256" key="2">
    <source>
        <dbReference type="ARBA" id="ARBA00022741"/>
    </source>
</evidence>
<evidence type="ECO:0000256" key="5">
    <source>
        <dbReference type="PROSITE-ProRule" id="PRU00289"/>
    </source>
</evidence>
<dbReference type="CDD" id="cd01127">
    <property type="entry name" value="TrwB_TraG_TraD_VirD4"/>
    <property type="match status" value="1"/>
</dbReference>
<keyword evidence="3 5" id="KW-0067">ATP-binding</keyword>
<evidence type="ECO:0000259" key="9">
    <source>
        <dbReference type="PROSITE" id="PS50901"/>
    </source>
</evidence>
<dbReference type="SUPFAM" id="SSF46785">
    <property type="entry name" value="Winged helix' DNA-binding domain"/>
    <property type="match status" value="1"/>
</dbReference>